<dbReference type="EMBL" id="RCMG01001121">
    <property type="protein sequence ID" value="KAG2835736.1"/>
    <property type="molecule type" value="Genomic_DNA"/>
</dbReference>
<accession>A0A329RIN9</accession>
<comment type="caution">
    <text evidence="5">The sequence shown here is derived from an EMBL/GenBank/DDBJ whole genome shotgun (WGS) entry which is preliminary data.</text>
</comment>
<gene>
    <name evidence="5" type="ORF">PC110_g20376</name>
    <name evidence="1" type="ORF">PC113_g20159</name>
    <name evidence="2" type="ORF">PC115_g19750</name>
    <name evidence="3" type="ORF">PC118_g19941</name>
    <name evidence="4" type="ORF">PC129_g19806</name>
</gene>
<reference evidence="4" key="2">
    <citation type="submission" date="2018-05" db="EMBL/GenBank/DDBJ databases">
        <title>Effector identification in a new, highly contiguous assembly of the strawberry crown rot pathogen Phytophthora cactorum.</title>
        <authorList>
            <person name="Armitage A.D."/>
            <person name="Nellist C.F."/>
            <person name="Bates H."/>
            <person name="Vickerstaff R.J."/>
            <person name="Harrison R.J."/>
        </authorList>
    </citation>
    <scope>NUCLEOTIDE SEQUENCE</scope>
    <source>
        <strain evidence="1">15-7</strain>
        <strain evidence="2">4032</strain>
        <strain evidence="3">P415</strain>
        <strain evidence="4">P421</strain>
    </source>
</reference>
<proteinExistence type="predicted"/>
<evidence type="ECO:0000313" key="3">
    <source>
        <dbReference type="EMBL" id="KAG2965106.1"/>
    </source>
</evidence>
<dbReference type="Proteomes" id="UP000697107">
    <property type="component" value="Unassembled WGS sequence"/>
</dbReference>
<dbReference type="Proteomes" id="UP000774804">
    <property type="component" value="Unassembled WGS sequence"/>
</dbReference>
<reference evidence="5 6" key="1">
    <citation type="submission" date="2018-01" db="EMBL/GenBank/DDBJ databases">
        <title>Draft genome of the strawberry crown rot pathogen Phytophthora cactorum.</title>
        <authorList>
            <person name="Armitage A.D."/>
            <person name="Lysoe E."/>
            <person name="Nellist C.F."/>
            <person name="Harrison R.J."/>
            <person name="Brurberg M.B."/>
        </authorList>
    </citation>
    <scope>NUCLEOTIDE SEQUENCE [LARGE SCALE GENOMIC DNA]</scope>
    <source>
        <strain evidence="5 6">10300</strain>
    </source>
</reference>
<dbReference type="EMBL" id="RCML01001142">
    <property type="protein sequence ID" value="KAG2965106.1"/>
    <property type="molecule type" value="Genomic_DNA"/>
</dbReference>
<dbReference type="AlphaFoldDB" id="A0A329RIN9"/>
<evidence type="ECO:0000313" key="1">
    <source>
        <dbReference type="EMBL" id="KAG2835736.1"/>
    </source>
</evidence>
<dbReference type="Proteomes" id="UP000251314">
    <property type="component" value="Unassembled WGS sequence"/>
</dbReference>
<dbReference type="Proteomes" id="UP000760860">
    <property type="component" value="Unassembled WGS sequence"/>
</dbReference>
<dbReference type="EMBL" id="RCMI01001163">
    <property type="protein sequence ID" value="KAG2889451.1"/>
    <property type="molecule type" value="Genomic_DNA"/>
</dbReference>
<evidence type="ECO:0000313" key="6">
    <source>
        <dbReference type="Proteomes" id="UP000251314"/>
    </source>
</evidence>
<evidence type="ECO:0000313" key="2">
    <source>
        <dbReference type="EMBL" id="KAG2889451.1"/>
    </source>
</evidence>
<protein>
    <submittedName>
        <fullName evidence="5">Uncharacterized protein</fullName>
    </submittedName>
</protein>
<sequence>MPLWDNINFTFGKANTPLRGMSPGTADKLIEPSFNRPQDFVDFDGTYTTADLFRLLLDDDDLARPGSKTRLVNDTICRLNLITPHYSPTGPTKAESACHAWSLDDTPVTEMANSDFVRLVLKVRKNASSPNLPLRQL</sequence>
<dbReference type="EMBL" id="RCMV01001315">
    <property type="protein sequence ID" value="KAG3209179.1"/>
    <property type="molecule type" value="Genomic_DNA"/>
</dbReference>
<dbReference type="VEuPathDB" id="FungiDB:PC110_g20376"/>
<dbReference type="STRING" id="29920.A0A329RIN9"/>
<name>A0A329RIN9_9STRA</name>
<dbReference type="OrthoDB" id="98506at2759"/>
<dbReference type="Proteomes" id="UP000735874">
    <property type="component" value="Unassembled WGS sequence"/>
</dbReference>
<evidence type="ECO:0000313" key="5">
    <source>
        <dbReference type="EMBL" id="RAW23188.1"/>
    </source>
</evidence>
<organism evidence="5 6">
    <name type="scientific">Phytophthora cactorum</name>
    <dbReference type="NCBI Taxonomy" id="29920"/>
    <lineage>
        <taxon>Eukaryota</taxon>
        <taxon>Sar</taxon>
        <taxon>Stramenopiles</taxon>
        <taxon>Oomycota</taxon>
        <taxon>Peronosporomycetes</taxon>
        <taxon>Peronosporales</taxon>
        <taxon>Peronosporaceae</taxon>
        <taxon>Phytophthora</taxon>
    </lineage>
</organism>
<evidence type="ECO:0000313" key="4">
    <source>
        <dbReference type="EMBL" id="KAG3209179.1"/>
    </source>
</evidence>
<keyword evidence="6" id="KW-1185">Reference proteome</keyword>
<dbReference type="EMBL" id="MJFZ01001113">
    <property type="protein sequence ID" value="RAW23188.1"/>
    <property type="molecule type" value="Genomic_DNA"/>
</dbReference>